<evidence type="ECO:0000313" key="2">
    <source>
        <dbReference type="EMBL" id="SHJ04699.1"/>
    </source>
</evidence>
<dbReference type="OrthoDB" id="1690557at2"/>
<dbReference type="AlphaFoldDB" id="A0A1M6G417"/>
<accession>A0A1M6G417</accession>
<dbReference type="Proteomes" id="UP000184442">
    <property type="component" value="Unassembled WGS sequence"/>
</dbReference>
<organism evidence="2 3">
    <name type="scientific">Lutispora thermophila DSM 19022</name>
    <dbReference type="NCBI Taxonomy" id="1122184"/>
    <lineage>
        <taxon>Bacteria</taxon>
        <taxon>Bacillati</taxon>
        <taxon>Bacillota</taxon>
        <taxon>Clostridia</taxon>
        <taxon>Lutisporales</taxon>
        <taxon>Lutisporaceae</taxon>
        <taxon>Lutispora</taxon>
    </lineage>
</organism>
<reference evidence="2 3" key="1">
    <citation type="submission" date="2016-11" db="EMBL/GenBank/DDBJ databases">
        <authorList>
            <person name="Jaros S."/>
            <person name="Januszkiewicz K."/>
            <person name="Wedrychowicz H."/>
        </authorList>
    </citation>
    <scope>NUCLEOTIDE SEQUENCE [LARGE SCALE GENOMIC DNA]</scope>
    <source>
        <strain evidence="2 3">DSM 19022</strain>
    </source>
</reference>
<dbReference type="RefSeq" id="WP_073026259.1">
    <property type="nucleotide sequence ID" value="NZ_FQZS01000014.1"/>
</dbReference>
<dbReference type="STRING" id="1122184.SAMN02745176_02215"/>
<keyword evidence="2" id="KW-0436">Ligase</keyword>
<keyword evidence="1" id="KW-0175">Coiled coil</keyword>
<protein>
    <submittedName>
        <fullName evidence="2">Glycyl-tRNA synthetase beta chain</fullName>
    </submittedName>
</protein>
<dbReference type="GO" id="GO:0004812">
    <property type="term" value="F:aminoacyl-tRNA ligase activity"/>
    <property type="evidence" value="ECO:0007669"/>
    <property type="project" value="UniProtKB-KW"/>
</dbReference>
<evidence type="ECO:0000256" key="1">
    <source>
        <dbReference type="SAM" id="Coils"/>
    </source>
</evidence>
<proteinExistence type="predicted"/>
<keyword evidence="2" id="KW-0030">Aminoacyl-tRNA synthetase</keyword>
<keyword evidence="3" id="KW-1185">Reference proteome</keyword>
<sequence length="178" mass="20619">MEVLLLLDALEDIIEKASNLPLSSKVVVNKEELLDIIKDIRIKLPDEMKQAQWIKEERQKILIEAKKEAENIRKECDERLQKIKEERQRILAEAEKESEILRQEADRRIKSMIDESEITKRANEQAKEIISAAQQDAKKIRLGAKAYADDILVELSAKVEKVLATINANREELKNYKS</sequence>
<evidence type="ECO:0000313" key="3">
    <source>
        <dbReference type="Proteomes" id="UP000184442"/>
    </source>
</evidence>
<name>A0A1M6G417_9FIRM</name>
<feature type="coiled-coil region" evidence="1">
    <location>
        <begin position="55"/>
        <end position="111"/>
    </location>
</feature>
<gene>
    <name evidence="2" type="ORF">SAMN02745176_02215</name>
</gene>
<dbReference type="EMBL" id="FQZS01000014">
    <property type="protein sequence ID" value="SHJ04699.1"/>
    <property type="molecule type" value="Genomic_DNA"/>
</dbReference>